<name>A0A0V8HD39_9BACI</name>
<keyword evidence="3" id="KW-1185">Reference proteome</keyword>
<evidence type="ECO:0000313" key="3">
    <source>
        <dbReference type="Proteomes" id="UP000181997"/>
    </source>
</evidence>
<evidence type="ECO:0000313" key="2">
    <source>
        <dbReference type="EMBL" id="SCC23957.1"/>
    </source>
</evidence>
<dbReference type="EMBL" id="FMAU01000004">
    <property type="protein sequence ID" value="SCC23957.1"/>
    <property type="molecule type" value="Genomic_DNA"/>
</dbReference>
<dbReference type="AlphaFoldDB" id="A0A0V8HD39"/>
<proteinExistence type="predicted"/>
<dbReference type="PANTHER" id="PTHR34322:SF2">
    <property type="entry name" value="TRANSPOSASE IS200-LIKE DOMAIN-CONTAINING PROTEIN"/>
    <property type="match status" value="1"/>
</dbReference>
<dbReference type="SMART" id="SM01321">
    <property type="entry name" value="Y1_Tnp"/>
    <property type="match status" value="1"/>
</dbReference>
<dbReference type="Pfam" id="PF01797">
    <property type="entry name" value="Y1_Tnp"/>
    <property type="match status" value="1"/>
</dbReference>
<protein>
    <submittedName>
        <fullName evidence="2">REP element-mobilizing transposase RayT</fullName>
    </submittedName>
</protein>
<dbReference type="SUPFAM" id="SSF143422">
    <property type="entry name" value="Transposase IS200-like"/>
    <property type="match status" value="1"/>
</dbReference>
<dbReference type="InterPro" id="IPR002686">
    <property type="entry name" value="Transposase_17"/>
</dbReference>
<organism evidence="2 3">
    <name type="scientific">[Bacillus] enclensis</name>
    <dbReference type="NCBI Taxonomy" id="1402860"/>
    <lineage>
        <taxon>Bacteria</taxon>
        <taxon>Bacillati</taxon>
        <taxon>Bacillota</taxon>
        <taxon>Bacilli</taxon>
        <taxon>Bacillales</taxon>
        <taxon>Bacillaceae</taxon>
        <taxon>Rossellomorea</taxon>
    </lineage>
</organism>
<dbReference type="OrthoDB" id="9788881at2"/>
<sequence>MARHARRKSSSGVYHVIVRGANRQEIFHDEEDRLKFLDILQKYKTKSGMAFYAWCLMGNHVHLLVKEGSESISIVMKRIGVSYANYYNWKYKTTGHLFQDRFKSENVETVGYLLTVTRYIHQNPVKAGIVEKPHHWQWSSCRGYYGQSVYSLDLLDPHYLLRMFSHDISIAQARFRNFNEWTNQDQCLEDYGGFGRRLSDDEARIEIRKCLGNIEIPQLKSLPREDRNAVLRKVKRIEGVSQRQAARILGVSVNLVFKA</sequence>
<reference evidence="3" key="1">
    <citation type="submission" date="2016-08" db="EMBL/GenBank/DDBJ databases">
        <authorList>
            <person name="Varghese N."/>
            <person name="Submissions Spin"/>
        </authorList>
    </citation>
    <scope>NUCLEOTIDE SEQUENCE [LARGE SCALE GENOMIC DNA]</scope>
    <source>
        <strain evidence="3">SGD-1123</strain>
    </source>
</reference>
<dbReference type="GO" id="GO:0006313">
    <property type="term" value="P:DNA transposition"/>
    <property type="evidence" value="ECO:0007669"/>
    <property type="project" value="InterPro"/>
</dbReference>
<dbReference type="GO" id="GO:0004803">
    <property type="term" value="F:transposase activity"/>
    <property type="evidence" value="ECO:0007669"/>
    <property type="project" value="InterPro"/>
</dbReference>
<accession>A0A0V8HD39</accession>
<feature type="domain" description="Transposase IS200-like" evidence="1">
    <location>
        <begin position="9"/>
        <end position="123"/>
    </location>
</feature>
<dbReference type="InterPro" id="IPR036515">
    <property type="entry name" value="Transposase_17_sf"/>
</dbReference>
<dbReference type="Proteomes" id="UP000181997">
    <property type="component" value="Unassembled WGS sequence"/>
</dbReference>
<dbReference type="PANTHER" id="PTHR34322">
    <property type="entry name" value="TRANSPOSASE, Y1_TNP DOMAIN-CONTAINING"/>
    <property type="match status" value="1"/>
</dbReference>
<gene>
    <name evidence="2" type="ORF">GA0061094_3356</name>
</gene>
<dbReference type="Gene3D" id="3.30.70.1290">
    <property type="entry name" value="Transposase IS200-like"/>
    <property type="match status" value="1"/>
</dbReference>
<evidence type="ECO:0000259" key="1">
    <source>
        <dbReference type="SMART" id="SM01321"/>
    </source>
</evidence>
<dbReference type="GO" id="GO:0003677">
    <property type="term" value="F:DNA binding"/>
    <property type="evidence" value="ECO:0007669"/>
    <property type="project" value="InterPro"/>
</dbReference>